<evidence type="ECO:0000313" key="2">
    <source>
        <dbReference type="EMBL" id="GCE31156.1"/>
    </source>
</evidence>
<evidence type="ECO:0000313" key="3">
    <source>
        <dbReference type="Proteomes" id="UP000287171"/>
    </source>
</evidence>
<dbReference type="Proteomes" id="UP000287171">
    <property type="component" value="Unassembled WGS sequence"/>
</dbReference>
<organism evidence="2 3">
    <name type="scientific">Dictyobacter alpinus</name>
    <dbReference type="NCBI Taxonomy" id="2014873"/>
    <lineage>
        <taxon>Bacteria</taxon>
        <taxon>Bacillati</taxon>
        <taxon>Chloroflexota</taxon>
        <taxon>Ktedonobacteria</taxon>
        <taxon>Ktedonobacterales</taxon>
        <taxon>Dictyobacteraceae</taxon>
        <taxon>Dictyobacter</taxon>
    </lineage>
</organism>
<proteinExistence type="predicted"/>
<protein>
    <submittedName>
        <fullName evidence="2">Uncharacterized protein</fullName>
    </submittedName>
</protein>
<comment type="caution">
    <text evidence="2">The sequence shown here is derived from an EMBL/GenBank/DDBJ whole genome shotgun (WGS) entry which is preliminary data.</text>
</comment>
<sequence>MDAHEVAHAHTDYLALQQARAETKATLQKMAEDAAAKIAEANRRYQEQMRASQEELERMKRAHAVHVIT</sequence>
<dbReference type="EMBL" id="BIFT01000002">
    <property type="protein sequence ID" value="GCE31156.1"/>
    <property type="molecule type" value="Genomic_DNA"/>
</dbReference>
<keyword evidence="1" id="KW-0175">Coiled coil</keyword>
<keyword evidence="3" id="KW-1185">Reference proteome</keyword>
<name>A0A402BIK7_9CHLR</name>
<dbReference type="AlphaFoldDB" id="A0A402BIK7"/>
<accession>A0A402BIK7</accession>
<gene>
    <name evidence="2" type="ORF">KDA_66400</name>
</gene>
<feature type="coiled-coil region" evidence="1">
    <location>
        <begin position="24"/>
        <end position="62"/>
    </location>
</feature>
<reference evidence="3" key="1">
    <citation type="submission" date="2018-12" db="EMBL/GenBank/DDBJ databases">
        <title>Tengunoibacter tsumagoiensis gen. nov., sp. nov., Dictyobacter kobayashii sp. nov., D. alpinus sp. nov., and D. joshuensis sp. nov. and description of Dictyobacteraceae fam. nov. within the order Ktedonobacterales isolated from Tengu-no-mugimeshi.</title>
        <authorList>
            <person name="Wang C.M."/>
            <person name="Zheng Y."/>
            <person name="Sakai Y."/>
            <person name="Toyoda A."/>
            <person name="Minakuchi Y."/>
            <person name="Abe K."/>
            <person name="Yokota A."/>
            <person name="Yabe S."/>
        </authorList>
    </citation>
    <scope>NUCLEOTIDE SEQUENCE [LARGE SCALE GENOMIC DNA]</scope>
    <source>
        <strain evidence="3">Uno16</strain>
    </source>
</reference>
<evidence type="ECO:0000256" key="1">
    <source>
        <dbReference type="SAM" id="Coils"/>
    </source>
</evidence>